<sequence>MCSKRSRTLAITSLLLIVEHFKHCPLLSSPLYWHYTVPNGVSMLSKAFWNVLSVMACRSCPESPLWFGNDLFATWFMFGKQENAYWG</sequence>
<dbReference type="Proteomes" id="UP001054945">
    <property type="component" value="Unassembled WGS sequence"/>
</dbReference>
<evidence type="ECO:0000313" key="1">
    <source>
        <dbReference type="EMBL" id="GIX98129.1"/>
    </source>
</evidence>
<gene>
    <name evidence="1" type="ORF">CEXT_225031</name>
</gene>
<reference evidence="1 2" key="1">
    <citation type="submission" date="2021-06" db="EMBL/GenBank/DDBJ databases">
        <title>Caerostris extrusa draft genome.</title>
        <authorList>
            <person name="Kono N."/>
            <person name="Arakawa K."/>
        </authorList>
    </citation>
    <scope>NUCLEOTIDE SEQUENCE [LARGE SCALE GENOMIC DNA]</scope>
</reference>
<dbReference type="EMBL" id="BPLR01004867">
    <property type="protein sequence ID" value="GIX98129.1"/>
    <property type="molecule type" value="Genomic_DNA"/>
</dbReference>
<comment type="caution">
    <text evidence="1">The sequence shown here is derived from an EMBL/GenBank/DDBJ whole genome shotgun (WGS) entry which is preliminary data.</text>
</comment>
<proteinExistence type="predicted"/>
<dbReference type="AlphaFoldDB" id="A0AAV4PQM6"/>
<evidence type="ECO:0008006" key="3">
    <source>
        <dbReference type="Google" id="ProtNLM"/>
    </source>
</evidence>
<name>A0AAV4PQM6_CAEEX</name>
<organism evidence="1 2">
    <name type="scientific">Caerostris extrusa</name>
    <name type="common">Bark spider</name>
    <name type="synonym">Caerostris bankana</name>
    <dbReference type="NCBI Taxonomy" id="172846"/>
    <lineage>
        <taxon>Eukaryota</taxon>
        <taxon>Metazoa</taxon>
        <taxon>Ecdysozoa</taxon>
        <taxon>Arthropoda</taxon>
        <taxon>Chelicerata</taxon>
        <taxon>Arachnida</taxon>
        <taxon>Araneae</taxon>
        <taxon>Araneomorphae</taxon>
        <taxon>Entelegynae</taxon>
        <taxon>Araneoidea</taxon>
        <taxon>Araneidae</taxon>
        <taxon>Caerostris</taxon>
    </lineage>
</organism>
<accession>A0AAV4PQM6</accession>
<keyword evidence="2" id="KW-1185">Reference proteome</keyword>
<protein>
    <recommendedName>
        <fullName evidence="3">Secreted protein</fullName>
    </recommendedName>
</protein>
<evidence type="ECO:0000313" key="2">
    <source>
        <dbReference type="Proteomes" id="UP001054945"/>
    </source>
</evidence>